<dbReference type="EMBL" id="AEUP01000030">
    <property type="protein sequence ID" value="EGE47281.1"/>
    <property type="molecule type" value="Genomic_DNA"/>
</dbReference>
<gene>
    <name evidence="2" type="ORF">APO_1966</name>
</gene>
<name>F1YVH6_9PROT</name>
<comment type="caution">
    <text evidence="2">The sequence shown here is derived from an EMBL/GenBank/DDBJ whole genome shotgun (WGS) entry which is preliminary data.</text>
</comment>
<feature type="domain" description="Methyltransferase type 11" evidence="1">
    <location>
        <begin position="149"/>
        <end position="213"/>
    </location>
</feature>
<dbReference type="CDD" id="cd02440">
    <property type="entry name" value="AdoMet_MTases"/>
    <property type="match status" value="1"/>
</dbReference>
<dbReference type="Proteomes" id="UP000018454">
    <property type="component" value="Unassembled WGS sequence"/>
</dbReference>
<dbReference type="Pfam" id="PF08241">
    <property type="entry name" value="Methyltransf_11"/>
    <property type="match status" value="1"/>
</dbReference>
<dbReference type="InterPro" id="IPR029063">
    <property type="entry name" value="SAM-dependent_MTases_sf"/>
</dbReference>
<proteinExistence type="predicted"/>
<dbReference type="AlphaFoldDB" id="F1YVH6"/>
<evidence type="ECO:0000259" key="1">
    <source>
        <dbReference type="Pfam" id="PF08241"/>
    </source>
</evidence>
<reference evidence="2 3" key="1">
    <citation type="journal article" date="2011" name="Science">
        <title>Drosophila microbiome modulates host developmental and metabolic homeostasis via insulin signaling.</title>
        <authorList>
            <person name="Shin S.C."/>
            <person name="Kim S.H."/>
            <person name="You H."/>
            <person name="Kim B."/>
            <person name="Kim A.C."/>
            <person name="Lee K.A."/>
            <person name="Yoon J.H."/>
            <person name="Ryu J.H."/>
            <person name="Lee W.J."/>
        </authorList>
    </citation>
    <scope>NUCLEOTIDE SEQUENCE [LARGE SCALE GENOMIC DNA]</scope>
    <source>
        <strain evidence="2 3">DM001</strain>
    </source>
</reference>
<dbReference type="InterPro" id="IPR013216">
    <property type="entry name" value="Methyltransf_11"/>
</dbReference>
<accession>F1YVH6</accession>
<dbReference type="GO" id="GO:0032259">
    <property type="term" value="P:methylation"/>
    <property type="evidence" value="ECO:0007669"/>
    <property type="project" value="UniProtKB-KW"/>
</dbReference>
<protein>
    <submittedName>
        <fullName evidence="2">Methyltransferase Type</fullName>
    </submittedName>
</protein>
<evidence type="ECO:0000313" key="3">
    <source>
        <dbReference type="Proteomes" id="UP000018454"/>
    </source>
</evidence>
<evidence type="ECO:0000313" key="2">
    <source>
        <dbReference type="EMBL" id="EGE47281.1"/>
    </source>
</evidence>
<keyword evidence="2" id="KW-0808">Transferase</keyword>
<dbReference type="Gene3D" id="3.40.50.150">
    <property type="entry name" value="Vaccinia Virus protein VP39"/>
    <property type="match status" value="1"/>
</dbReference>
<dbReference type="GO" id="GO:0008757">
    <property type="term" value="F:S-adenosylmethionine-dependent methyltransferase activity"/>
    <property type="evidence" value="ECO:0007669"/>
    <property type="project" value="InterPro"/>
</dbReference>
<dbReference type="SUPFAM" id="SSF53335">
    <property type="entry name" value="S-adenosyl-L-methionine-dependent methyltransferases"/>
    <property type="match status" value="1"/>
</dbReference>
<organism evidence="2 3">
    <name type="scientific">Acetobacter pomorum DM001</name>
    <dbReference type="NCBI Taxonomy" id="945681"/>
    <lineage>
        <taxon>Bacteria</taxon>
        <taxon>Pseudomonadati</taxon>
        <taxon>Pseudomonadota</taxon>
        <taxon>Alphaproteobacteria</taxon>
        <taxon>Acetobacterales</taxon>
        <taxon>Acetobacteraceae</taxon>
        <taxon>Acetobacter</taxon>
    </lineage>
</organism>
<keyword evidence="2" id="KW-0489">Methyltransferase</keyword>
<sequence>MARTVCKVERMQDGSYNEVPVIRTPVFKTPADDLAYWQANPDVATCGLSAPQHYAQNGQHEGRMQAANQDLVAAMRERKLERIAFRQNPVTPRTYGQPANYMTDAIKQEFHIPPFPPISAHNYGGYIAGLQKQHPDWMFLDVGAGLRDTVTEQMVNVDVFPALSTDVVCVGENLPFADAQFDFVLCAATLEHTKRPWEVAAEICRVLKPGGIVRIDYPFLQPVHGYPSHYFNATPEGNISLFEKWCDIQYCVVEDHFHPVHALRWMMEDWKNGLPEHAKAQFGNMRVDDFLSAPIPDMMQQPFCTELSPETKKVICAGSTLEGVKKQGPQFYGSLREEHLAQEVQQARRDVEIMRASSSWKLTAPLRKVVGLRRK</sequence>